<proteinExistence type="predicted"/>
<accession>A0A2N9FXQ7</accession>
<protein>
    <recommendedName>
        <fullName evidence="2">DUF4218 domain-containing protein</fullName>
    </recommendedName>
</protein>
<reference evidence="3" key="1">
    <citation type="submission" date="2018-02" db="EMBL/GenBank/DDBJ databases">
        <authorList>
            <person name="Cohen D.B."/>
            <person name="Kent A.D."/>
        </authorList>
    </citation>
    <scope>NUCLEOTIDE SEQUENCE</scope>
</reference>
<feature type="region of interest" description="Disordered" evidence="1">
    <location>
        <begin position="573"/>
        <end position="610"/>
    </location>
</feature>
<feature type="compositionally biased region" description="Acidic residues" evidence="1">
    <location>
        <begin position="577"/>
        <end position="610"/>
    </location>
</feature>
<name>A0A2N9FXQ7_FAGSY</name>
<feature type="domain" description="DUF4218" evidence="2">
    <location>
        <begin position="395"/>
        <end position="448"/>
    </location>
</feature>
<sequence length="610" mass="70554">MLLQILQDLLPLDAKFPKDNYEAKKIIKDLGLGYEKIHACPNDCMLFWKENALDEACSVCGASRWKKSKGEESEDEEGEDGESEDEVQDDTDALSKRKKKGAKILRWFPLKPRLQRLFMSSKTTAYMKWHAKGRTEDGLMRHPADSQAWKMFNSQHVEFSSDPRNVRLGLSSDGFNPYGHMSTAHSTWRVILFPYNFPPWMCMKRPSFMLSLVIPGPFSPGNDIDVYLQPLIEELKELWDVGVETYDVYTKSIFQMHITLMWTINDFPAYGDLSGWNTKGALACPSYNYNTHSRWLKNGGKYCFMGHRRFLDNIIGTLLNLNCKTKDNLKARLDLELMGIRHELHPQKTGNDTSYLPLACFTMTPREKDSFLRVSQDIRVPDGYASNISRCIQLNQLMVHLVTHLATEAKIAGPVHYRWMYPIKRYLARLKSHVRNKARIEGSIAEGNSEHSIGAVLNIALDRKSWIQAHRYVLFNCDEIISFCKVHQDHIKAQTHSRRVTNDLIHKIHMETFCDWLREYVLGMTVAEREKLSHKMRWLAQGPNTEARRLKHYVTNGFKFRIKEGITVDTSPIVEENFTDDESNDVEENFTDDESDDIEENFSDDESSDN</sequence>
<evidence type="ECO:0000256" key="1">
    <source>
        <dbReference type="SAM" id="MobiDB-lite"/>
    </source>
</evidence>
<gene>
    <name evidence="3" type="ORF">FSB_LOCUS19456</name>
</gene>
<dbReference type="PANTHER" id="PTHR10775:SF173">
    <property type="match status" value="1"/>
</dbReference>
<feature type="compositionally biased region" description="Acidic residues" evidence="1">
    <location>
        <begin position="72"/>
        <end position="92"/>
    </location>
</feature>
<dbReference type="Pfam" id="PF02992">
    <property type="entry name" value="Transposase_21"/>
    <property type="match status" value="1"/>
</dbReference>
<dbReference type="EMBL" id="OIVN01001235">
    <property type="protein sequence ID" value="SPC91574.1"/>
    <property type="molecule type" value="Genomic_DNA"/>
</dbReference>
<evidence type="ECO:0000313" key="3">
    <source>
        <dbReference type="EMBL" id="SPC91574.1"/>
    </source>
</evidence>
<dbReference type="PANTHER" id="PTHR10775">
    <property type="entry name" value="OS08G0208400 PROTEIN"/>
    <property type="match status" value="1"/>
</dbReference>
<dbReference type="Pfam" id="PF13960">
    <property type="entry name" value="DUF4218"/>
    <property type="match status" value="1"/>
</dbReference>
<feature type="region of interest" description="Disordered" evidence="1">
    <location>
        <begin position="68"/>
        <end position="95"/>
    </location>
</feature>
<organism evidence="3">
    <name type="scientific">Fagus sylvatica</name>
    <name type="common">Beechnut</name>
    <dbReference type="NCBI Taxonomy" id="28930"/>
    <lineage>
        <taxon>Eukaryota</taxon>
        <taxon>Viridiplantae</taxon>
        <taxon>Streptophyta</taxon>
        <taxon>Embryophyta</taxon>
        <taxon>Tracheophyta</taxon>
        <taxon>Spermatophyta</taxon>
        <taxon>Magnoliopsida</taxon>
        <taxon>eudicotyledons</taxon>
        <taxon>Gunneridae</taxon>
        <taxon>Pentapetalae</taxon>
        <taxon>rosids</taxon>
        <taxon>fabids</taxon>
        <taxon>Fagales</taxon>
        <taxon>Fagaceae</taxon>
        <taxon>Fagus</taxon>
    </lineage>
</organism>
<dbReference type="InterPro" id="IPR004242">
    <property type="entry name" value="Transposase_21"/>
</dbReference>
<dbReference type="AlphaFoldDB" id="A0A2N9FXQ7"/>
<evidence type="ECO:0000259" key="2">
    <source>
        <dbReference type="Pfam" id="PF13960"/>
    </source>
</evidence>
<dbReference type="InterPro" id="IPR025452">
    <property type="entry name" value="DUF4218"/>
</dbReference>